<organism evidence="6 7">
    <name type="scientific">Novosphingobium rhizovicinum</name>
    <dbReference type="NCBI Taxonomy" id="3228928"/>
    <lineage>
        <taxon>Bacteria</taxon>
        <taxon>Pseudomonadati</taxon>
        <taxon>Pseudomonadota</taxon>
        <taxon>Alphaproteobacteria</taxon>
        <taxon>Sphingomonadales</taxon>
        <taxon>Sphingomonadaceae</taxon>
        <taxon>Novosphingobium</taxon>
    </lineage>
</organism>
<evidence type="ECO:0000313" key="6">
    <source>
        <dbReference type="EMBL" id="MEW9856339.1"/>
    </source>
</evidence>
<evidence type="ECO:0000313" key="7">
    <source>
        <dbReference type="Proteomes" id="UP001556118"/>
    </source>
</evidence>
<proteinExistence type="predicted"/>
<comment type="caution">
    <text evidence="6">The sequence shown here is derived from an EMBL/GenBank/DDBJ whole genome shotgun (WGS) entry which is preliminary data.</text>
</comment>
<dbReference type="Gene3D" id="1.10.760.10">
    <property type="entry name" value="Cytochrome c-like domain"/>
    <property type="match status" value="1"/>
</dbReference>
<sequence length="113" mass="11746">MLGIAACKAPPDQRQFLPQANAAQGKIAIESAGCGACHTIPGISWPKGKVGPKLEGLAERALLAGVLPNRPDVLAAYIRNAPRLVPGSGMPAMPVTEDEARDIAAYLYKQGGE</sequence>
<dbReference type="InterPro" id="IPR036909">
    <property type="entry name" value="Cyt_c-like_dom_sf"/>
</dbReference>
<feature type="domain" description="Cytochrome c" evidence="5">
    <location>
        <begin position="20"/>
        <end position="111"/>
    </location>
</feature>
<keyword evidence="2 4" id="KW-0479">Metal-binding</keyword>
<name>A0ABV3RE24_9SPHN</name>
<dbReference type="Pfam" id="PF13442">
    <property type="entry name" value="Cytochrome_CBB3"/>
    <property type="match status" value="1"/>
</dbReference>
<dbReference type="InterPro" id="IPR009056">
    <property type="entry name" value="Cyt_c-like_dom"/>
</dbReference>
<keyword evidence="1 4" id="KW-0349">Heme</keyword>
<keyword evidence="3 4" id="KW-0408">Iron</keyword>
<evidence type="ECO:0000256" key="4">
    <source>
        <dbReference type="PROSITE-ProRule" id="PRU00433"/>
    </source>
</evidence>
<accession>A0ABV3RE24</accession>
<dbReference type="RefSeq" id="WP_367774755.1">
    <property type="nucleotide sequence ID" value="NZ_JBFNXR010000052.1"/>
</dbReference>
<dbReference type="EMBL" id="JBFNXR010000052">
    <property type="protein sequence ID" value="MEW9856339.1"/>
    <property type="molecule type" value="Genomic_DNA"/>
</dbReference>
<dbReference type="Proteomes" id="UP001556118">
    <property type="component" value="Unassembled WGS sequence"/>
</dbReference>
<keyword evidence="7" id="KW-1185">Reference proteome</keyword>
<evidence type="ECO:0000256" key="1">
    <source>
        <dbReference type="ARBA" id="ARBA00022617"/>
    </source>
</evidence>
<dbReference type="SUPFAM" id="SSF46626">
    <property type="entry name" value="Cytochrome c"/>
    <property type="match status" value="1"/>
</dbReference>
<evidence type="ECO:0000259" key="5">
    <source>
        <dbReference type="PROSITE" id="PS51007"/>
    </source>
</evidence>
<evidence type="ECO:0000256" key="2">
    <source>
        <dbReference type="ARBA" id="ARBA00022723"/>
    </source>
</evidence>
<reference evidence="6 7" key="1">
    <citation type="submission" date="2024-06" db="EMBL/GenBank/DDBJ databases">
        <title>Novosphingobium rhizovicinus M1R2S20.</title>
        <authorList>
            <person name="Sun J.-Q."/>
        </authorList>
    </citation>
    <scope>NUCLEOTIDE SEQUENCE [LARGE SCALE GENOMIC DNA]</scope>
    <source>
        <strain evidence="6 7">M1R2S20</strain>
    </source>
</reference>
<dbReference type="PROSITE" id="PS51007">
    <property type="entry name" value="CYTC"/>
    <property type="match status" value="1"/>
</dbReference>
<gene>
    <name evidence="6" type="ORF">ABUH87_14470</name>
</gene>
<protein>
    <submittedName>
        <fullName evidence="6">Cytochrome c family protein</fullName>
    </submittedName>
</protein>
<evidence type="ECO:0000256" key="3">
    <source>
        <dbReference type="ARBA" id="ARBA00023004"/>
    </source>
</evidence>